<dbReference type="Pfam" id="PF00420">
    <property type="entry name" value="Oxidored_q2"/>
    <property type="match status" value="1"/>
</dbReference>
<comment type="subcellular location">
    <subcellularLocation>
        <location evidence="1">Membrane</location>
        <topology evidence="1">Multi-pass membrane protein</topology>
    </subcellularLocation>
</comment>
<organism evidence="8">
    <name type="scientific">Leucocryptos marina</name>
    <name type="common">Marine flagellate</name>
    <name type="synonym">Bodo marinus</name>
    <dbReference type="NCBI Taxonomy" id="299206"/>
    <lineage>
        <taxon>Eukaryota</taxon>
        <taxon>Cryptophyceae</taxon>
        <taxon>Kathablepharidacea</taxon>
        <taxon>Katablepharidaceae</taxon>
        <taxon>Leucocryptos</taxon>
    </lineage>
</organism>
<evidence type="ECO:0000256" key="5">
    <source>
        <dbReference type="ARBA" id="ARBA00022989"/>
    </source>
</evidence>
<keyword evidence="3" id="KW-0813">Transport</keyword>
<dbReference type="PANTHER" id="PTHR11434:SF16">
    <property type="entry name" value="NADH-UBIQUINONE OXIDOREDUCTASE CHAIN 4L"/>
    <property type="match status" value="1"/>
</dbReference>
<evidence type="ECO:0000313" key="8">
    <source>
        <dbReference type="EMBL" id="BBQ05380.1"/>
    </source>
</evidence>
<gene>
    <name evidence="8" type="primary">nad4L</name>
</gene>
<dbReference type="AlphaFoldDB" id="A0A679ELJ8"/>
<proteinExistence type="inferred from homology"/>
<keyword evidence="8" id="KW-0496">Mitochondrion</keyword>
<feature type="transmembrane region" description="Helical" evidence="7">
    <location>
        <begin position="38"/>
        <end position="54"/>
    </location>
</feature>
<dbReference type="NCBIfam" id="NF004323">
    <property type="entry name" value="PRK05715.1-5"/>
    <property type="match status" value="1"/>
</dbReference>
<evidence type="ECO:0000256" key="3">
    <source>
        <dbReference type="ARBA" id="ARBA00022448"/>
    </source>
</evidence>
<dbReference type="GeneID" id="43959825"/>
<dbReference type="HAMAP" id="MF_01456">
    <property type="entry name" value="NDH1_NuoK"/>
    <property type="match status" value="1"/>
</dbReference>
<keyword evidence="6 7" id="KW-0472">Membrane</keyword>
<accession>A0A679ELJ8</accession>
<reference evidence="8" key="1">
    <citation type="submission" date="2019-12" db="EMBL/GenBank/DDBJ databases">
        <title>Mitochondrial genomes of Hemiarma marina and Leucocryptos marina revised the evolution of cytochrome c maturation in Cryptista.</title>
        <authorList>
            <person name="Nishimura Y."/>
            <person name="Kume K."/>
            <person name="Sonehara K."/>
            <person name="Tanifuji G."/>
            <person name="Shiratori T."/>
            <person name="Ishida K."/>
            <person name="Hashimoto T."/>
            <person name="Inagaki Y."/>
            <person name="Ohkuma M."/>
        </authorList>
    </citation>
    <scope>NUCLEOTIDE SEQUENCE</scope>
    <source>
        <strain evidence="8">NIES-1335</strain>
    </source>
</reference>
<dbReference type="PANTHER" id="PTHR11434">
    <property type="entry name" value="NADH-UBIQUINONE OXIDOREDUCTASE SUBUNIT ND4L"/>
    <property type="match status" value="1"/>
</dbReference>
<dbReference type="GO" id="GO:0042773">
    <property type="term" value="P:ATP synthesis coupled electron transport"/>
    <property type="evidence" value="ECO:0007669"/>
    <property type="project" value="InterPro"/>
</dbReference>
<keyword evidence="5 7" id="KW-1133">Transmembrane helix</keyword>
<evidence type="ECO:0000256" key="4">
    <source>
        <dbReference type="ARBA" id="ARBA00022692"/>
    </source>
</evidence>
<dbReference type="EMBL" id="LC515368">
    <property type="protein sequence ID" value="BBQ05380.1"/>
    <property type="molecule type" value="Genomic_DNA"/>
</dbReference>
<dbReference type="GO" id="GO:0030964">
    <property type="term" value="C:NADH dehydrogenase complex"/>
    <property type="evidence" value="ECO:0007669"/>
    <property type="project" value="TreeGrafter"/>
</dbReference>
<dbReference type="InterPro" id="IPR001133">
    <property type="entry name" value="NADH_UbQ_OxRdtase_chain4L/K"/>
</dbReference>
<feature type="transmembrane region" description="Helical" evidence="7">
    <location>
        <begin position="60"/>
        <end position="85"/>
    </location>
</feature>
<dbReference type="InterPro" id="IPR039428">
    <property type="entry name" value="NUOK/Mnh_C1-like"/>
</dbReference>
<dbReference type="RefSeq" id="YP_009730050.1">
    <property type="nucleotide sequence ID" value="NC_045933.1"/>
</dbReference>
<evidence type="ECO:0000256" key="1">
    <source>
        <dbReference type="ARBA" id="ARBA00004141"/>
    </source>
</evidence>
<name>A0A679ELJ8_LEUMA</name>
<comment type="similarity">
    <text evidence="2">Belongs to the complex I subunit 4L family.</text>
</comment>
<dbReference type="Gene3D" id="1.10.287.3510">
    <property type="match status" value="1"/>
</dbReference>
<evidence type="ECO:0000256" key="2">
    <source>
        <dbReference type="ARBA" id="ARBA00010519"/>
    </source>
</evidence>
<dbReference type="NCBIfam" id="NF004320">
    <property type="entry name" value="PRK05715.1-2"/>
    <property type="match status" value="1"/>
</dbReference>
<geneLocation type="mitochondrion" evidence="8"/>
<evidence type="ECO:0000256" key="7">
    <source>
        <dbReference type="SAM" id="Phobius"/>
    </source>
</evidence>
<feature type="transmembrane region" description="Helical" evidence="7">
    <location>
        <begin position="6"/>
        <end position="26"/>
    </location>
</feature>
<dbReference type="GO" id="GO:0016651">
    <property type="term" value="F:oxidoreductase activity, acting on NAD(P)H"/>
    <property type="evidence" value="ECO:0007669"/>
    <property type="project" value="InterPro"/>
</dbReference>
<keyword evidence="4 7" id="KW-0812">Transmembrane</keyword>
<evidence type="ECO:0000256" key="6">
    <source>
        <dbReference type="ARBA" id="ARBA00023136"/>
    </source>
</evidence>
<protein>
    <submittedName>
        <fullName evidence="8">NADH dehydrogenase subunit 4L</fullName>
    </submittedName>
</protein>
<sequence length="101" mass="11014">MISVSVISILNFVLFCIGIFGIVFNYSNLLSILMSMELMLLSINLQLIVMSLVFDDLVAQVFALLILTIAAAEAAIGLALVVIFYRLRGTVSLKSINLMKG</sequence>